<dbReference type="EMBL" id="CM003381">
    <property type="protein sequence ID" value="KOM57425.1"/>
    <property type="molecule type" value="Genomic_DNA"/>
</dbReference>
<evidence type="ECO:0000313" key="1">
    <source>
        <dbReference type="EMBL" id="KOM57425.1"/>
    </source>
</evidence>
<proteinExistence type="predicted"/>
<dbReference type="AlphaFoldDB" id="A0A0L9VQT5"/>
<dbReference type="Gramene" id="KOM57425">
    <property type="protein sequence ID" value="KOM57425"/>
    <property type="gene ID" value="LR48_Vigan11g045800"/>
</dbReference>
<reference evidence="2" key="1">
    <citation type="journal article" date="2015" name="Proc. Natl. Acad. Sci. U.S.A.">
        <title>Genome sequencing of adzuki bean (Vigna angularis) provides insight into high starch and low fat accumulation and domestication.</title>
        <authorList>
            <person name="Yang K."/>
            <person name="Tian Z."/>
            <person name="Chen C."/>
            <person name="Luo L."/>
            <person name="Zhao B."/>
            <person name="Wang Z."/>
            <person name="Yu L."/>
            <person name="Li Y."/>
            <person name="Sun Y."/>
            <person name="Li W."/>
            <person name="Chen Y."/>
            <person name="Li Y."/>
            <person name="Zhang Y."/>
            <person name="Ai D."/>
            <person name="Zhao J."/>
            <person name="Shang C."/>
            <person name="Ma Y."/>
            <person name="Wu B."/>
            <person name="Wang M."/>
            <person name="Gao L."/>
            <person name="Sun D."/>
            <person name="Zhang P."/>
            <person name="Guo F."/>
            <person name="Wang W."/>
            <person name="Li Y."/>
            <person name="Wang J."/>
            <person name="Varshney R.K."/>
            <person name="Wang J."/>
            <person name="Ling H.Q."/>
            <person name="Wan P."/>
        </authorList>
    </citation>
    <scope>NUCLEOTIDE SEQUENCE</scope>
    <source>
        <strain evidence="2">cv. Jingnong 6</strain>
    </source>
</reference>
<name>A0A0L9VQT5_PHAAN</name>
<accession>A0A0L9VQT5</accession>
<sequence>MYRSWRFQLELWRRHLQQILAALSLQFQAGISNTFEPGRPPLFSTTFPIFKEVEVSIPQYDYSIQEIVIKDYADDRYADNHIVAEHDFNSPSEHESESHIDIACNFEIDSCCEDISEVQYDNLGVIPLHVNTLEQHCTNHDAGGTHEFDNYAPMLEDKDLEDEAVHSQNFMAGY</sequence>
<organism evidence="1 2">
    <name type="scientific">Phaseolus angularis</name>
    <name type="common">Azuki bean</name>
    <name type="synonym">Vigna angularis</name>
    <dbReference type="NCBI Taxonomy" id="3914"/>
    <lineage>
        <taxon>Eukaryota</taxon>
        <taxon>Viridiplantae</taxon>
        <taxon>Streptophyta</taxon>
        <taxon>Embryophyta</taxon>
        <taxon>Tracheophyta</taxon>
        <taxon>Spermatophyta</taxon>
        <taxon>Magnoliopsida</taxon>
        <taxon>eudicotyledons</taxon>
        <taxon>Gunneridae</taxon>
        <taxon>Pentapetalae</taxon>
        <taxon>rosids</taxon>
        <taxon>fabids</taxon>
        <taxon>Fabales</taxon>
        <taxon>Fabaceae</taxon>
        <taxon>Papilionoideae</taxon>
        <taxon>50 kb inversion clade</taxon>
        <taxon>NPAAA clade</taxon>
        <taxon>indigoferoid/millettioid clade</taxon>
        <taxon>Phaseoleae</taxon>
        <taxon>Vigna</taxon>
    </lineage>
</organism>
<evidence type="ECO:0000313" key="2">
    <source>
        <dbReference type="Proteomes" id="UP000053144"/>
    </source>
</evidence>
<gene>
    <name evidence="1" type="ORF">LR48_Vigan11g045800</name>
</gene>
<dbReference type="Proteomes" id="UP000053144">
    <property type="component" value="Chromosome 11"/>
</dbReference>
<protein>
    <submittedName>
        <fullName evidence="1">Uncharacterized protein</fullName>
    </submittedName>
</protein>